<dbReference type="Gene3D" id="3.40.50.10420">
    <property type="entry name" value="NagB/RpiA/CoA transferase-like"/>
    <property type="match status" value="1"/>
</dbReference>
<protein>
    <submittedName>
        <fullName evidence="9">4Fe-4S dicluster domain-containing protein</fullName>
    </submittedName>
</protein>
<dbReference type="PROSITE" id="PS00198">
    <property type="entry name" value="4FE4S_FER_1"/>
    <property type="match status" value="2"/>
</dbReference>
<dbReference type="InterPro" id="IPR009051">
    <property type="entry name" value="Helical_ferredxn"/>
</dbReference>
<dbReference type="Proteomes" id="UP000316292">
    <property type="component" value="Unassembled WGS sequence"/>
</dbReference>
<dbReference type="Gene3D" id="1.10.1060.10">
    <property type="entry name" value="Alpha-helical ferredoxin"/>
    <property type="match status" value="1"/>
</dbReference>
<evidence type="ECO:0000313" key="10">
    <source>
        <dbReference type="Proteomes" id="UP000316292"/>
    </source>
</evidence>
<comment type="caution">
    <text evidence="9">The sequence shown here is derived from an EMBL/GenBank/DDBJ whole genome shotgun (WGS) entry which is preliminary data.</text>
</comment>
<dbReference type="PROSITE" id="PS51379">
    <property type="entry name" value="4FE4S_FER_2"/>
    <property type="match status" value="2"/>
</dbReference>
<evidence type="ECO:0000259" key="8">
    <source>
        <dbReference type="PROSITE" id="PS51379"/>
    </source>
</evidence>
<gene>
    <name evidence="9" type="ORF">E6K71_03075</name>
</gene>
<dbReference type="EMBL" id="VBOR01000039">
    <property type="protein sequence ID" value="TMQ50218.1"/>
    <property type="molecule type" value="Genomic_DNA"/>
</dbReference>
<keyword evidence="7" id="KW-0411">Iron-sulfur</keyword>
<keyword evidence="4" id="KW-0677">Repeat</keyword>
<dbReference type="GO" id="GO:0016491">
    <property type="term" value="F:oxidoreductase activity"/>
    <property type="evidence" value="ECO:0007669"/>
    <property type="project" value="UniProtKB-ARBA"/>
</dbReference>
<evidence type="ECO:0000256" key="3">
    <source>
        <dbReference type="ARBA" id="ARBA00022723"/>
    </source>
</evidence>
<dbReference type="SUPFAM" id="SSF46548">
    <property type="entry name" value="alpha-helical ferredoxin"/>
    <property type="match status" value="1"/>
</dbReference>
<dbReference type="InterPro" id="IPR004452">
    <property type="entry name" value="LutB/LldF"/>
</dbReference>
<dbReference type="InterPro" id="IPR003741">
    <property type="entry name" value="LUD_dom"/>
</dbReference>
<evidence type="ECO:0000256" key="5">
    <source>
        <dbReference type="ARBA" id="ARBA00022982"/>
    </source>
</evidence>
<accession>A0A538SFS1</accession>
<keyword evidence="3" id="KW-0479">Metal-binding</keyword>
<dbReference type="Pfam" id="PF02754">
    <property type="entry name" value="CCG"/>
    <property type="match status" value="1"/>
</dbReference>
<dbReference type="PANTHER" id="PTHR47153:SF2">
    <property type="entry name" value="LACTATE UTILIZATION PROTEIN B"/>
    <property type="match status" value="1"/>
</dbReference>
<organism evidence="9 10">
    <name type="scientific">Eiseniibacteriota bacterium</name>
    <dbReference type="NCBI Taxonomy" id="2212470"/>
    <lineage>
        <taxon>Bacteria</taxon>
        <taxon>Candidatus Eiseniibacteriota</taxon>
    </lineage>
</organism>
<dbReference type="GO" id="GO:0006089">
    <property type="term" value="P:lactate metabolic process"/>
    <property type="evidence" value="ECO:0007669"/>
    <property type="project" value="InterPro"/>
</dbReference>
<dbReference type="InterPro" id="IPR004017">
    <property type="entry name" value="Cys_rich_dom"/>
</dbReference>
<dbReference type="GO" id="GO:0046872">
    <property type="term" value="F:metal ion binding"/>
    <property type="evidence" value="ECO:0007669"/>
    <property type="project" value="UniProtKB-KW"/>
</dbReference>
<dbReference type="PANTHER" id="PTHR47153">
    <property type="entry name" value="LACTATE UTILIZATION PROTEIN B"/>
    <property type="match status" value="1"/>
</dbReference>
<keyword evidence="5" id="KW-0249">Electron transport</keyword>
<evidence type="ECO:0000256" key="6">
    <source>
        <dbReference type="ARBA" id="ARBA00023004"/>
    </source>
</evidence>
<dbReference type="GO" id="GO:0051539">
    <property type="term" value="F:4 iron, 4 sulfur cluster binding"/>
    <property type="evidence" value="ECO:0007669"/>
    <property type="project" value="UniProtKB-KW"/>
</dbReference>
<evidence type="ECO:0000313" key="9">
    <source>
        <dbReference type="EMBL" id="TMQ50218.1"/>
    </source>
</evidence>
<sequence length="674" mass="73208">MERGRANRAATIEKAGLDLPAFRDRVRSIKETAAQDPTIAEAFAEAVRTNGGRVFFAATGREAVQYLLDVCRANGAEFLVKSKSLTSEEIELNQGLAAEGIRAIETDLGELLCQVAGEKPSHLVFPAIHMTSDRIARMLTEAYGEPIAPEPSSILSAVRARLRPQFLDAKVGVTGANIGVAETGSIVVETNEGNGRLVTSVPRVHVALIGLEKIVRRWEDAADLVRGHAISATGQRMTVYVSLLSRRLPVGGDPADREFHVVILDNGRTRMRADPSFRDALNCIRCGACMNVCPTYGVTGGHVFGHIYPGPIGIPWTAKVHGLEEASFAHLCVSCGLCHEICPVDIDIPWMIAKVKEQDVEVHGQPTAERFFMASEAFAKVACLAAPLANGFLRTGPARILMERILGVDRRRTLPPFARRTLRSRVRNRRATEGRVGKVAFFPDLYAEYNNPDLGLKAIEILERLGYAVLIPNVRWSGMPYVSYGQLGKASALAAVNLRVLGPLVDQGYDIVSTEPTAVYMLRKVYPKLVEGDLATTVGTHSYGFFEFIERGIAGLPLRPSRDVAGVVGFHIPCHDRALSSGAPAMRFLERASYRVRVVETGTCCGIAGTFGMKSGWLGYELSMAVGEKLFEQFRQSGCDLVATESSVCTLQLGDGLGRTILHPLDLVRLEGTG</sequence>
<dbReference type="InterPro" id="IPR037171">
    <property type="entry name" value="NagB/RpiA_transferase-like"/>
</dbReference>
<dbReference type="InterPro" id="IPR024185">
    <property type="entry name" value="FTHF_cligase-like_sf"/>
</dbReference>
<evidence type="ECO:0000256" key="7">
    <source>
        <dbReference type="ARBA" id="ARBA00023014"/>
    </source>
</evidence>
<keyword evidence="2" id="KW-0004">4Fe-4S</keyword>
<dbReference type="SUPFAM" id="SSF100950">
    <property type="entry name" value="NagB/RpiA/CoA transferase-like"/>
    <property type="match status" value="1"/>
</dbReference>
<keyword evidence="1" id="KW-0813">Transport</keyword>
<dbReference type="Pfam" id="PF13183">
    <property type="entry name" value="Fer4_8"/>
    <property type="match status" value="1"/>
</dbReference>
<feature type="domain" description="4Fe-4S ferredoxin-type" evidence="8">
    <location>
        <begin position="273"/>
        <end position="303"/>
    </location>
</feature>
<proteinExistence type="predicted"/>
<feature type="domain" description="4Fe-4S ferredoxin-type" evidence="8">
    <location>
        <begin position="322"/>
        <end position="354"/>
    </location>
</feature>
<dbReference type="InterPro" id="IPR017896">
    <property type="entry name" value="4Fe4S_Fe-S-bd"/>
</dbReference>
<name>A0A538SFS1_UNCEI</name>
<dbReference type="Pfam" id="PF02589">
    <property type="entry name" value="LUD_dom"/>
    <property type="match status" value="1"/>
</dbReference>
<keyword evidence="6" id="KW-0408">Iron</keyword>
<dbReference type="AlphaFoldDB" id="A0A538SFS1"/>
<dbReference type="InterPro" id="IPR017900">
    <property type="entry name" value="4Fe4S_Fe_S_CS"/>
</dbReference>
<evidence type="ECO:0000256" key="1">
    <source>
        <dbReference type="ARBA" id="ARBA00022448"/>
    </source>
</evidence>
<reference evidence="9 10" key="1">
    <citation type="journal article" date="2019" name="Nat. Microbiol.">
        <title>Mediterranean grassland soil C-N compound turnover is dependent on rainfall and depth, and is mediated by genomically divergent microorganisms.</title>
        <authorList>
            <person name="Diamond S."/>
            <person name="Andeer P.F."/>
            <person name="Li Z."/>
            <person name="Crits-Christoph A."/>
            <person name="Burstein D."/>
            <person name="Anantharaman K."/>
            <person name="Lane K.R."/>
            <person name="Thomas B.C."/>
            <person name="Pan C."/>
            <person name="Northen T.R."/>
            <person name="Banfield J.F."/>
        </authorList>
    </citation>
    <scope>NUCLEOTIDE SEQUENCE [LARGE SCALE GENOMIC DNA]</scope>
    <source>
        <strain evidence="9">WS_1</strain>
    </source>
</reference>
<evidence type="ECO:0000256" key="4">
    <source>
        <dbReference type="ARBA" id="ARBA00022737"/>
    </source>
</evidence>
<evidence type="ECO:0000256" key="2">
    <source>
        <dbReference type="ARBA" id="ARBA00022485"/>
    </source>
</evidence>